<dbReference type="PANTHER" id="PTHR45586">
    <property type="entry name" value="TPR REPEAT-CONTAINING PROTEIN PA4667"/>
    <property type="match status" value="1"/>
</dbReference>
<feature type="repeat" description="TPR" evidence="3">
    <location>
        <begin position="1015"/>
        <end position="1048"/>
    </location>
</feature>
<dbReference type="SUPFAM" id="SSF81901">
    <property type="entry name" value="HCP-like"/>
    <property type="match status" value="1"/>
</dbReference>
<proteinExistence type="predicted"/>
<evidence type="ECO:0000313" key="4">
    <source>
        <dbReference type="EMBL" id="QDV17226.1"/>
    </source>
</evidence>
<dbReference type="Pfam" id="PF13181">
    <property type="entry name" value="TPR_8"/>
    <property type="match status" value="1"/>
</dbReference>
<feature type="repeat" description="TPR" evidence="3">
    <location>
        <begin position="1049"/>
        <end position="1082"/>
    </location>
</feature>
<dbReference type="RefSeq" id="WP_145455262.1">
    <property type="nucleotide sequence ID" value="NZ_CP036317.1"/>
</dbReference>
<dbReference type="AlphaFoldDB" id="A0A518FLH9"/>
<keyword evidence="2 3" id="KW-0802">TPR repeat</keyword>
<dbReference type="PROSITE" id="PS50005">
    <property type="entry name" value="TPR"/>
    <property type="match status" value="2"/>
</dbReference>
<sequence>MSFISCLNQFRPCLARGGFPMLLVCLLMLSVFRTSPVEANQKRAAAGQQQTVYLDLQKQDVNIRVPGVMIRELFRQAFLIAAREEFGARTRDASLGEPLPGPEVKLVPVFNIHVTITRRGRYVVQVMQRDGENLKLIEKRDLKLTNRSSVTEVVRLAEEYSRTWFKDLLQQAVYVPKKKKATKDAIPTEPLRFIKVDDLNFRQQYTQMIDTHAAIAKQGESPALLAQLARSYALFGTLTEQYWSLIPPAAKARGLLYAERLQQKHPDTAYALSNRALVRGLLGLDRMALKDIETIAGLKSQTNVPAEWLPVVEAHCRYDTRKLADQKLTPENELLRDYLDLLQVTYFGTPRQQNAIADKLLSRDSRSVRAFYTKPRTLDDRQSLAMIHDLNVKLIHYCQPLLKGKNVRKLLPEFAGTRLQNLVESRDALVAALKDRGANPAENTEPSFSMLASTVQDLTMLQAWDLISRRQELRAVNADQELKLFLKSLDKHPFRPFLQTFSWQQAVALEAFDELGQVPGEYWTPATHPILARDRKVSLPNEPLETVRDTTYIRNGSHVISELAFVIDYAVPEAEKRQWVPYLTAVSPYSPYTIIQELTYNWDQNEPRVPELLERYADVDKLIHAIAYQYSLRFDYPRAEKIYEQSFKQRPTYENIYPLIKMAQLQGNDEQEQKLRNEALELTEGPMARAGLEAEIARYYIQKKDYKEALKHAKVAAETYSSWGLRLEAECHELLGDLDSAFEFRKQDSLRYNNHYDFYAWCRSRGLEPPGPLQDMLKPVVDYYSKVPLPDERFLVADKLIYNQLFEVGFYQMLEQNPQAAFKVWKYAAEEYSFVAEAFPAIMAALIADELGMTKERDESLSKAIEIEFRSNGKSYHVPQLDQILLIKQILTGGKTQIPSAEVIDWYLQALPSSQIRSNYEYFIGKALLQKKQKELGIRYLQQATGSDQRISQLAAWTLLKLKQKPDLREKKEAEKETDELLTLLTQVHAYEYHKRRELELVTLNRAAELFPESSLVLVRRGKLQALLKQRDRARQDFDKAVELTPEVPEVWISRGEYLESTGQDQAAVKDFEEVAQRDPQNYFAHQQAAQLLAASPDDQARDGKRALRHAQQAARLMPEKKSQNLALLAAAYAELGQFDKAKEYNENAIKDEQNYRLKRSYQSRQKLYEAGKPYRLKKRS</sequence>
<evidence type="ECO:0000313" key="5">
    <source>
        <dbReference type="Proteomes" id="UP000320839"/>
    </source>
</evidence>
<evidence type="ECO:0000256" key="3">
    <source>
        <dbReference type="PROSITE-ProRule" id="PRU00339"/>
    </source>
</evidence>
<evidence type="ECO:0000256" key="1">
    <source>
        <dbReference type="ARBA" id="ARBA00022737"/>
    </source>
</evidence>
<dbReference type="SMART" id="SM00028">
    <property type="entry name" value="TPR"/>
    <property type="match status" value="7"/>
</dbReference>
<dbReference type="PANTHER" id="PTHR45586:SF1">
    <property type="entry name" value="LIPOPOLYSACCHARIDE ASSEMBLY PROTEIN B"/>
    <property type="match status" value="1"/>
</dbReference>
<name>A0A518FLH9_9PLAN</name>
<reference evidence="4 5" key="1">
    <citation type="submission" date="2019-02" db="EMBL/GenBank/DDBJ databases">
        <title>Deep-cultivation of Planctomycetes and their phenomic and genomic characterization uncovers novel biology.</title>
        <authorList>
            <person name="Wiegand S."/>
            <person name="Jogler M."/>
            <person name="Boedeker C."/>
            <person name="Pinto D."/>
            <person name="Vollmers J."/>
            <person name="Rivas-Marin E."/>
            <person name="Kohn T."/>
            <person name="Peeters S.H."/>
            <person name="Heuer A."/>
            <person name="Rast P."/>
            <person name="Oberbeckmann S."/>
            <person name="Bunk B."/>
            <person name="Jeske O."/>
            <person name="Meyerdierks A."/>
            <person name="Storesund J.E."/>
            <person name="Kallscheuer N."/>
            <person name="Luecker S."/>
            <person name="Lage O.M."/>
            <person name="Pohl T."/>
            <person name="Merkel B.J."/>
            <person name="Hornburger P."/>
            <person name="Mueller R.-W."/>
            <person name="Bruemmer F."/>
            <person name="Labrenz M."/>
            <person name="Spormann A.M."/>
            <person name="Op den Camp H."/>
            <person name="Overmann J."/>
            <person name="Amann R."/>
            <person name="Jetten M.S.M."/>
            <person name="Mascher T."/>
            <person name="Medema M.H."/>
            <person name="Devos D.P."/>
            <person name="Kaster A.-K."/>
            <person name="Ovreas L."/>
            <person name="Rohde M."/>
            <person name="Galperin M.Y."/>
            <person name="Jogler C."/>
        </authorList>
    </citation>
    <scope>NUCLEOTIDE SEQUENCE [LARGE SCALE GENOMIC DNA]</scope>
    <source>
        <strain evidence="4 5">Pan153</strain>
    </source>
</reference>
<keyword evidence="1" id="KW-0677">Repeat</keyword>
<evidence type="ECO:0000256" key="2">
    <source>
        <dbReference type="ARBA" id="ARBA00022803"/>
    </source>
</evidence>
<accession>A0A518FLH9</accession>
<dbReference type="SUPFAM" id="SSF48452">
    <property type="entry name" value="TPR-like"/>
    <property type="match status" value="1"/>
</dbReference>
<dbReference type="OrthoDB" id="213842at2"/>
<organism evidence="4 5">
    <name type="scientific">Gimesia panareensis</name>
    <dbReference type="NCBI Taxonomy" id="2527978"/>
    <lineage>
        <taxon>Bacteria</taxon>
        <taxon>Pseudomonadati</taxon>
        <taxon>Planctomycetota</taxon>
        <taxon>Planctomycetia</taxon>
        <taxon>Planctomycetales</taxon>
        <taxon>Planctomycetaceae</taxon>
        <taxon>Gimesia</taxon>
    </lineage>
</organism>
<protein>
    <submittedName>
        <fullName evidence="4">Tetratricopeptide repeat protein</fullName>
    </submittedName>
</protein>
<dbReference type="InterPro" id="IPR019734">
    <property type="entry name" value="TPR_rpt"/>
</dbReference>
<dbReference type="InterPro" id="IPR051012">
    <property type="entry name" value="CellSynth/LPSAsmb/PSIAsmb"/>
</dbReference>
<dbReference type="Proteomes" id="UP000320839">
    <property type="component" value="Chromosome"/>
</dbReference>
<dbReference type="EMBL" id="CP036317">
    <property type="protein sequence ID" value="QDV17226.1"/>
    <property type="molecule type" value="Genomic_DNA"/>
</dbReference>
<gene>
    <name evidence="4" type="ORF">Pan153_18610</name>
</gene>
<dbReference type="InterPro" id="IPR011990">
    <property type="entry name" value="TPR-like_helical_dom_sf"/>
</dbReference>
<dbReference type="Gene3D" id="1.25.40.10">
    <property type="entry name" value="Tetratricopeptide repeat domain"/>
    <property type="match status" value="1"/>
</dbReference>